<evidence type="ECO:0000313" key="3">
    <source>
        <dbReference type="Proteomes" id="UP000646833"/>
    </source>
</evidence>
<dbReference type="EMBL" id="BMCI01000006">
    <property type="protein sequence ID" value="GGC66626.1"/>
    <property type="molecule type" value="Genomic_DNA"/>
</dbReference>
<protein>
    <submittedName>
        <fullName evidence="2">Uncharacterized protein</fullName>
    </submittedName>
</protein>
<dbReference type="Proteomes" id="UP000646833">
    <property type="component" value="Unassembled WGS sequence"/>
</dbReference>
<dbReference type="AlphaFoldDB" id="A0A830E9N8"/>
<gene>
    <name evidence="2" type="ORF">GCM10007209_30950</name>
</gene>
<comment type="caution">
    <text evidence="2">The sequence shown here is derived from an EMBL/GenBank/DDBJ whole genome shotgun (WGS) entry which is preliminary data.</text>
</comment>
<accession>A0A830E9N8</accession>
<feature type="region of interest" description="Disordered" evidence="1">
    <location>
        <begin position="64"/>
        <end position="105"/>
    </location>
</feature>
<evidence type="ECO:0000256" key="1">
    <source>
        <dbReference type="SAM" id="MobiDB-lite"/>
    </source>
</evidence>
<organism evidence="2 3">
    <name type="scientific">Haloferax sulfurifontis</name>
    <dbReference type="NCBI Taxonomy" id="255616"/>
    <lineage>
        <taxon>Archaea</taxon>
        <taxon>Methanobacteriati</taxon>
        <taxon>Methanobacteriota</taxon>
        <taxon>Stenosarchaea group</taxon>
        <taxon>Halobacteria</taxon>
        <taxon>Halobacteriales</taxon>
        <taxon>Haloferacaceae</taxon>
        <taxon>Haloferax</taxon>
    </lineage>
</organism>
<reference evidence="2" key="1">
    <citation type="journal article" date="2014" name="Int. J. Syst. Evol. Microbiol.">
        <title>Complete genome sequence of Corynebacterium casei LMG S-19264T (=DSM 44701T), isolated from a smear-ripened cheese.</title>
        <authorList>
            <consortium name="US DOE Joint Genome Institute (JGI-PGF)"/>
            <person name="Walter F."/>
            <person name="Albersmeier A."/>
            <person name="Kalinowski J."/>
            <person name="Ruckert C."/>
        </authorList>
    </citation>
    <scope>NUCLEOTIDE SEQUENCE</scope>
    <source>
        <strain evidence="2">CCM 7217</strain>
    </source>
</reference>
<proteinExistence type="predicted"/>
<evidence type="ECO:0000313" key="2">
    <source>
        <dbReference type="EMBL" id="GGC66626.1"/>
    </source>
</evidence>
<reference evidence="2" key="2">
    <citation type="submission" date="2020-09" db="EMBL/GenBank/DDBJ databases">
        <authorList>
            <person name="Sun Q."/>
            <person name="Sedlacek I."/>
        </authorList>
    </citation>
    <scope>NUCLEOTIDE SEQUENCE</scope>
    <source>
        <strain evidence="2">CCM 7217</strain>
    </source>
</reference>
<name>A0A830E9N8_9EURY</name>
<sequence length="105" mass="11239">MQSSLRSVDERDDGVGEFLGGVFLKVVSGVGEPNVGLATGRWKQVAEFVPRVVSNRVAVRKEDKRRLPPLAQGVAGGGGQRRAVTAPATRDEVRPQAPAFSESLR</sequence>